<reference evidence="2" key="1">
    <citation type="submission" date="2016-10" db="EMBL/GenBank/DDBJ databases">
        <authorList>
            <person name="Varghese N."/>
            <person name="Submissions S."/>
        </authorList>
    </citation>
    <scope>NUCLEOTIDE SEQUENCE [LARGE SCALE GENOMIC DNA]</scope>
    <source>
        <strain evidence="2">DSM 13234</strain>
    </source>
</reference>
<evidence type="ECO:0000313" key="2">
    <source>
        <dbReference type="Proteomes" id="UP000182983"/>
    </source>
</evidence>
<keyword evidence="2" id="KW-1185">Reference proteome</keyword>
<dbReference type="RefSeq" id="WP_074764682.1">
    <property type="nucleotide sequence ID" value="NZ_FNWO01000001.1"/>
</dbReference>
<dbReference type="Proteomes" id="UP000182983">
    <property type="component" value="Unassembled WGS sequence"/>
</dbReference>
<dbReference type="AlphaFoldDB" id="A0A1H6GTU5"/>
<accession>A0A1H6GTU5</accession>
<dbReference type="InterPro" id="IPR054196">
    <property type="entry name" value="DUF6901"/>
</dbReference>
<organism evidence="1 2">
    <name type="scientific">Magnetospirillum fulvum</name>
    <name type="common">Rhodospirillum fulvum</name>
    <dbReference type="NCBI Taxonomy" id="1082"/>
    <lineage>
        <taxon>Bacteria</taxon>
        <taxon>Pseudomonadati</taxon>
        <taxon>Pseudomonadota</taxon>
        <taxon>Alphaproteobacteria</taxon>
        <taxon>Rhodospirillales</taxon>
        <taxon>Rhodospirillaceae</taxon>
        <taxon>Magnetospirillum</taxon>
    </lineage>
</organism>
<dbReference type="Pfam" id="PF21842">
    <property type="entry name" value="DUF6901"/>
    <property type="match status" value="1"/>
</dbReference>
<proteinExistence type="predicted"/>
<sequence>MSNAYLISYRFFANSDHPLPVALQFDPETFRLIVPEDSPRPDWTRLSHRRCPNCPLDDRAAHCPSALGIAMFLPAFANRISHEKAVIEVETPVRTFVANTTFQTGMAALIGLVCATSGCPLTRFLRPMARYHTPFADEKETLARSFAIWLLGRYITRQQRGSDEALSLEGLKRQYAELSAMNLALSNRIRDSVNRDAALNAVVILDLFAQIAPVNIDGDFEDIADLYVVEEDQTTY</sequence>
<name>A0A1H6GTU5_MAGFU</name>
<protein>
    <submittedName>
        <fullName evidence="1">Uncharacterized protein</fullName>
    </submittedName>
</protein>
<evidence type="ECO:0000313" key="1">
    <source>
        <dbReference type="EMBL" id="SEH25548.1"/>
    </source>
</evidence>
<dbReference type="EMBL" id="FNWO01000001">
    <property type="protein sequence ID" value="SEH25548.1"/>
    <property type="molecule type" value="Genomic_DNA"/>
</dbReference>
<dbReference type="OrthoDB" id="9813686at2"/>
<gene>
    <name evidence="1" type="ORF">SAMN04244559_00228</name>
</gene>